<dbReference type="OrthoDB" id="6613079at2759"/>
<protein>
    <submittedName>
        <fullName evidence="2">Uncharacterized protein</fullName>
    </submittedName>
</protein>
<evidence type="ECO:0000256" key="1">
    <source>
        <dbReference type="SAM" id="MobiDB-lite"/>
    </source>
</evidence>
<dbReference type="EMBL" id="BGPR01035159">
    <property type="protein sequence ID" value="GBO09844.1"/>
    <property type="molecule type" value="Genomic_DNA"/>
</dbReference>
<dbReference type="PANTHER" id="PTHR46579">
    <property type="entry name" value="F5/8 TYPE C DOMAIN-CONTAINING PROTEIN-RELATED"/>
    <property type="match status" value="1"/>
</dbReference>
<dbReference type="PANTHER" id="PTHR46579:SF1">
    <property type="entry name" value="F5_8 TYPE C DOMAIN-CONTAINING PROTEIN"/>
    <property type="match status" value="1"/>
</dbReference>
<evidence type="ECO:0000313" key="3">
    <source>
        <dbReference type="Proteomes" id="UP000499080"/>
    </source>
</evidence>
<proteinExistence type="predicted"/>
<name>A0A4Y2UCM0_ARAVE</name>
<comment type="caution">
    <text evidence="2">The sequence shown here is derived from an EMBL/GenBank/DDBJ whole genome shotgun (WGS) entry which is preliminary data.</text>
</comment>
<dbReference type="AlphaFoldDB" id="A0A4Y2UCM0"/>
<dbReference type="Proteomes" id="UP000499080">
    <property type="component" value="Unassembled WGS sequence"/>
</dbReference>
<organism evidence="2 3">
    <name type="scientific">Araneus ventricosus</name>
    <name type="common">Orbweaver spider</name>
    <name type="synonym">Epeira ventricosa</name>
    <dbReference type="NCBI Taxonomy" id="182803"/>
    <lineage>
        <taxon>Eukaryota</taxon>
        <taxon>Metazoa</taxon>
        <taxon>Ecdysozoa</taxon>
        <taxon>Arthropoda</taxon>
        <taxon>Chelicerata</taxon>
        <taxon>Arachnida</taxon>
        <taxon>Araneae</taxon>
        <taxon>Araneomorphae</taxon>
        <taxon>Entelegynae</taxon>
        <taxon>Araneoidea</taxon>
        <taxon>Araneidae</taxon>
        <taxon>Araneus</taxon>
    </lineage>
</organism>
<feature type="region of interest" description="Disordered" evidence="1">
    <location>
        <begin position="27"/>
        <end position="46"/>
    </location>
</feature>
<accession>A0A4Y2UCM0</accession>
<keyword evidence="3" id="KW-1185">Reference proteome</keyword>
<evidence type="ECO:0000313" key="2">
    <source>
        <dbReference type="EMBL" id="GBO09844.1"/>
    </source>
</evidence>
<sequence>MADRIYKKRGTYNRFLRTDEPIPKSTFYSKRKLSESQHADDTDDNTSMSAFCDAEEKFSCETSPHIDEDIHFNDLEFDCFNVDSTDCEDNDTYQNDDVKVNLANLNEPLYPSSSVSLLDAYISILAFSLRHNITKTCMQDLLQLFNVLLPPSNLPAAMHRLEQLYRILYSTMENMVVDFVSTGERVEKGKGFCRIYPLQQPLPEIRSFEQCVNFAEEASLTGKAVHGVKGPTELMKLYPNFDLVQSFVPDYMHAVLLGVVRQIMSLWIQTSSNDFSINQKSLRVLNHRILNIKFPQETTRKLRSTNEVLFWKASEFRIFLFVSPIILKNLISKNVYNHWLLLVHGISLLLGNEVTTNDLEEAEFALQKFVYGVKDIYGIQEQTYNIHLLLHLPQAVKSWGPLWAHSCFIYEGALGQLKQFHHGTRGEASQILSSYAMQSILKLLILQENVKNSRVQAYIQNMQQKRHSTIRNPKINNCVLLGLQKSIKLPRVHEVELLKLLPMNNLKGLSSVVSYERMLYCNKLFSTKRYSQKFVRADFMLRIGQNICFVLNYIIVYNEEVFLIGEKLSTKKLKKSDNDIGFICRNILLCENLESDNVLAIRPIDIINKYMIVPFQDRDEEINYLIPLNNAAEQ</sequence>
<reference evidence="2 3" key="1">
    <citation type="journal article" date="2019" name="Sci. Rep.">
        <title>Orb-weaving spider Araneus ventricosus genome elucidates the spidroin gene catalogue.</title>
        <authorList>
            <person name="Kono N."/>
            <person name="Nakamura H."/>
            <person name="Ohtoshi R."/>
            <person name="Moran D.A.P."/>
            <person name="Shinohara A."/>
            <person name="Yoshida Y."/>
            <person name="Fujiwara M."/>
            <person name="Mori M."/>
            <person name="Tomita M."/>
            <person name="Arakawa K."/>
        </authorList>
    </citation>
    <scope>NUCLEOTIDE SEQUENCE [LARGE SCALE GENOMIC DNA]</scope>
</reference>
<gene>
    <name evidence="2" type="ORF">AVEN_139772_1</name>
</gene>